<protein>
    <submittedName>
        <fullName evidence="2">Uncharacterized protein</fullName>
    </submittedName>
</protein>
<reference evidence="2 3" key="1">
    <citation type="submission" date="2015-09" db="EMBL/GenBank/DDBJ databases">
        <title>Host preference determinants of Valsa canker pathogens revealed by comparative genomics.</title>
        <authorList>
            <person name="Yin Z."/>
            <person name="Huang L."/>
        </authorList>
    </citation>
    <scope>NUCLEOTIDE SEQUENCE [LARGE SCALE GENOMIC DNA]</scope>
    <source>
        <strain evidence="2 3">03-1</strain>
    </source>
</reference>
<gene>
    <name evidence="2" type="ORF">VMCG_08936</name>
</gene>
<keyword evidence="3" id="KW-1185">Reference proteome</keyword>
<organism evidence="2 3">
    <name type="scientific">Cytospora schulzeri</name>
    <dbReference type="NCBI Taxonomy" id="448051"/>
    <lineage>
        <taxon>Eukaryota</taxon>
        <taxon>Fungi</taxon>
        <taxon>Dikarya</taxon>
        <taxon>Ascomycota</taxon>
        <taxon>Pezizomycotina</taxon>
        <taxon>Sordariomycetes</taxon>
        <taxon>Sordariomycetidae</taxon>
        <taxon>Diaporthales</taxon>
        <taxon>Cytosporaceae</taxon>
        <taxon>Cytospora</taxon>
    </lineage>
</organism>
<dbReference type="AlphaFoldDB" id="A0A423VNH2"/>
<dbReference type="EMBL" id="LKEA01000049">
    <property type="protein sequence ID" value="ROV92556.1"/>
    <property type="molecule type" value="Genomic_DNA"/>
</dbReference>
<proteinExistence type="predicted"/>
<name>A0A423VNH2_9PEZI</name>
<evidence type="ECO:0000256" key="1">
    <source>
        <dbReference type="SAM" id="MobiDB-lite"/>
    </source>
</evidence>
<dbReference type="Proteomes" id="UP000283895">
    <property type="component" value="Unassembled WGS sequence"/>
</dbReference>
<sequence>MDFDDPHLEVGRIDIATYDGAANAVITTTMNLGNMAHRITNPESGTDLESGVATSGGGPPMPPQPPAAVDIAVEAELSSNYMLVLPGGFELMVDNDFALIEEYSDELEYSVFYCGGDETERLLTLLRYPGTSMLPLARDFVEALTVRGADQQRCHINRSQLKALVHQSRIEFLLFDAGNASLYRTLP</sequence>
<comment type="caution">
    <text evidence="2">The sequence shown here is derived from an EMBL/GenBank/DDBJ whole genome shotgun (WGS) entry which is preliminary data.</text>
</comment>
<feature type="region of interest" description="Disordered" evidence="1">
    <location>
        <begin position="42"/>
        <end position="63"/>
    </location>
</feature>
<evidence type="ECO:0000313" key="3">
    <source>
        <dbReference type="Proteomes" id="UP000283895"/>
    </source>
</evidence>
<accession>A0A423VNH2</accession>
<evidence type="ECO:0000313" key="2">
    <source>
        <dbReference type="EMBL" id="ROV92556.1"/>
    </source>
</evidence>